<keyword evidence="1" id="KW-1133">Transmembrane helix</keyword>
<evidence type="ECO:0000313" key="3">
    <source>
        <dbReference type="Proteomes" id="UP000647339"/>
    </source>
</evidence>
<name>A0ABQ1UTZ0_9BACT</name>
<comment type="caution">
    <text evidence="2">The sequence shown here is derived from an EMBL/GenBank/DDBJ whole genome shotgun (WGS) entry which is preliminary data.</text>
</comment>
<keyword evidence="1" id="KW-0472">Membrane</keyword>
<dbReference type="Proteomes" id="UP000647339">
    <property type="component" value="Unassembled WGS sequence"/>
</dbReference>
<organism evidence="2 3">
    <name type="scientific">Echinicola rosea</name>
    <dbReference type="NCBI Taxonomy" id="1807691"/>
    <lineage>
        <taxon>Bacteria</taxon>
        <taxon>Pseudomonadati</taxon>
        <taxon>Bacteroidota</taxon>
        <taxon>Cytophagia</taxon>
        <taxon>Cytophagales</taxon>
        <taxon>Cyclobacteriaceae</taxon>
        <taxon>Echinicola</taxon>
    </lineage>
</organism>
<keyword evidence="3" id="KW-1185">Reference proteome</keyword>
<dbReference type="EMBL" id="BMIU01000005">
    <property type="protein sequence ID" value="GGF26123.1"/>
    <property type="molecule type" value="Genomic_DNA"/>
</dbReference>
<feature type="transmembrane region" description="Helical" evidence="1">
    <location>
        <begin position="256"/>
        <end position="280"/>
    </location>
</feature>
<feature type="transmembrane region" description="Helical" evidence="1">
    <location>
        <begin position="26"/>
        <end position="47"/>
    </location>
</feature>
<sequence length="287" mass="33003">MKKENEFFSLRRFSQLLKYDFNNNRLYYIATVPIAMLIMALLFWYVFPDLPKSTDALYASPGWRSKNYIPMLFLGYIIFGIFIVGKSFPSFRNSGSVTSFLTLPASTFEKYLVQWIIRIALFLVLYPLIFQITANVTADLYLENYKSFLLSNNLPMDKLPGIDKFRFFDLFGDANEATIGRISIICMGVLGASLLFLGSTIFKKWNLFFGPLSILVMIFFIYAYLCIVSYFIVPEQSDFWVIGFKGNQPAYFDEEIPLIGLSALIIAAIGAITCWLATYFRLKEKQV</sequence>
<feature type="transmembrane region" description="Helical" evidence="1">
    <location>
        <begin position="214"/>
        <end position="233"/>
    </location>
</feature>
<keyword evidence="1" id="KW-0812">Transmembrane</keyword>
<feature type="transmembrane region" description="Helical" evidence="1">
    <location>
        <begin position="67"/>
        <end position="85"/>
    </location>
</feature>
<feature type="transmembrane region" description="Helical" evidence="1">
    <location>
        <begin position="179"/>
        <end position="202"/>
    </location>
</feature>
<evidence type="ECO:0008006" key="4">
    <source>
        <dbReference type="Google" id="ProtNLM"/>
    </source>
</evidence>
<protein>
    <recommendedName>
        <fullName evidence="4">ABC transporter permease</fullName>
    </recommendedName>
</protein>
<reference evidence="3" key="1">
    <citation type="journal article" date="2019" name="Int. J. Syst. Evol. Microbiol.">
        <title>The Global Catalogue of Microorganisms (GCM) 10K type strain sequencing project: providing services to taxonomists for standard genome sequencing and annotation.</title>
        <authorList>
            <consortium name="The Broad Institute Genomics Platform"/>
            <consortium name="The Broad Institute Genome Sequencing Center for Infectious Disease"/>
            <person name="Wu L."/>
            <person name="Ma J."/>
        </authorList>
    </citation>
    <scope>NUCLEOTIDE SEQUENCE [LARGE SCALE GENOMIC DNA]</scope>
    <source>
        <strain evidence="3">CGMCC 1.15407</strain>
    </source>
</reference>
<evidence type="ECO:0000256" key="1">
    <source>
        <dbReference type="SAM" id="Phobius"/>
    </source>
</evidence>
<feature type="transmembrane region" description="Helical" evidence="1">
    <location>
        <begin position="115"/>
        <end position="134"/>
    </location>
</feature>
<dbReference type="RefSeq" id="WP_137404009.1">
    <property type="nucleotide sequence ID" value="NZ_BMIU01000005.1"/>
</dbReference>
<gene>
    <name evidence="2" type="ORF">GCM10011339_12730</name>
</gene>
<evidence type="ECO:0000313" key="2">
    <source>
        <dbReference type="EMBL" id="GGF26123.1"/>
    </source>
</evidence>
<accession>A0ABQ1UTZ0</accession>
<proteinExistence type="predicted"/>